<organism evidence="1 2">
    <name type="scientific">Polyplosphaeria fusca</name>
    <dbReference type="NCBI Taxonomy" id="682080"/>
    <lineage>
        <taxon>Eukaryota</taxon>
        <taxon>Fungi</taxon>
        <taxon>Dikarya</taxon>
        <taxon>Ascomycota</taxon>
        <taxon>Pezizomycotina</taxon>
        <taxon>Dothideomycetes</taxon>
        <taxon>Pleosporomycetidae</taxon>
        <taxon>Pleosporales</taxon>
        <taxon>Tetraplosphaeriaceae</taxon>
        <taxon>Polyplosphaeria</taxon>
    </lineage>
</organism>
<dbReference type="AlphaFoldDB" id="A0A9P4RDD3"/>
<evidence type="ECO:0000313" key="2">
    <source>
        <dbReference type="Proteomes" id="UP000799444"/>
    </source>
</evidence>
<protein>
    <submittedName>
        <fullName evidence="1">Uncharacterized protein</fullName>
    </submittedName>
</protein>
<gene>
    <name evidence="1" type="ORF">EJ04DRAFT_507147</name>
</gene>
<proteinExistence type="predicted"/>
<reference evidence="1" key="1">
    <citation type="journal article" date="2020" name="Stud. Mycol.">
        <title>101 Dothideomycetes genomes: a test case for predicting lifestyles and emergence of pathogens.</title>
        <authorList>
            <person name="Haridas S."/>
            <person name="Albert R."/>
            <person name="Binder M."/>
            <person name="Bloem J."/>
            <person name="Labutti K."/>
            <person name="Salamov A."/>
            <person name="Andreopoulos B."/>
            <person name="Baker S."/>
            <person name="Barry K."/>
            <person name="Bills G."/>
            <person name="Bluhm B."/>
            <person name="Cannon C."/>
            <person name="Castanera R."/>
            <person name="Culley D."/>
            <person name="Daum C."/>
            <person name="Ezra D."/>
            <person name="Gonzalez J."/>
            <person name="Henrissat B."/>
            <person name="Kuo A."/>
            <person name="Liang C."/>
            <person name="Lipzen A."/>
            <person name="Lutzoni F."/>
            <person name="Magnuson J."/>
            <person name="Mondo S."/>
            <person name="Nolan M."/>
            <person name="Ohm R."/>
            <person name="Pangilinan J."/>
            <person name="Park H.-J."/>
            <person name="Ramirez L."/>
            <person name="Alfaro M."/>
            <person name="Sun H."/>
            <person name="Tritt A."/>
            <person name="Yoshinaga Y."/>
            <person name="Zwiers L.-H."/>
            <person name="Turgeon B."/>
            <person name="Goodwin S."/>
            <person name="Spatafora J."/>
            <person name="Crous P."/>
            <person name="Grigoriev I."/>
        </authorList>
    </citation>
    <scope>NUCLEOTIDE SEQUENCE</scope>
    <source>
        <strain evidence="1">CBS 125425</strain>
    </source>
</reference>
<evidence type="ECO:0000313" key="1">
    <source>
        <dbReference type="EMBL" id="KAF2741319.1"/>
    </source>
</evidence>
<dbReference type="Proteomes" id="UP000799444">
    <property type="component" value="Unassembled WGS sequence"/>
</dbReference>
<sequence length="60" mass="6952">MFNFVVMERKLRGYQRNAMTELYVCEVLPQACTLALLEGLEKVYLVPGRQQLTGFPRSGW</sequence>
<dbReference type="EMBL" id="ML996097">
    <property type="protein sequence ID" value="KAF2741319.1"/>
    <property type="molecule type" value="Genomic_DNA"/>
</dbReference>
<comment type="caution">
    <text evidence="1">The sequence shown here is derived from an EMBL/GenBank/DDBJ whole genome shotgun (WGS) entry which is preliminary data.</text>
</comment>
<name>A0A9P4RDD3_9PLEO</name>
<accession>A0A9P4RDD3</accession>
<keyword evidence="2" id="KW-1185">Reference proteome</keyword>